<dbReference type="Gene3D" id="3.40.50.150">
    <property type="entry name" value="Vaccinia Virus protein VP39"/>
    <property type="match status" value="1"/>
</dbReference>
<dbReference type="GeneID" id="17282859"/>
<dbReference type="STRING" id="2903.R1FEX3"/>
<evidence type="ECO:0000313" key="4">
    <source>
        <dbReference type="EnsemblProtists" id="EOD37585"/>
    </source>
</evidence>
<dbReference type="KEGG" id="ehx:EMIHUDRAFT_252031"/>
<dbReference type="Pfam" id="PF10017">
    <property type="entry name" value="Methyltransf_33"/>
    <property type="match status" value="2"/>
</dbReference>
<dbReference type="PaxDb" id="2903-EOD37585"/>
<dbReference type="PANTHER" id="PTHR43397:SF1">
    <property type="entry name" value="ERGOTHIONEINE BIOSYNTHESIS PROTEIN 1"/>
    <property type="match status" value="1"/>
</dbReference>
<accession>A0A0D3KPA0</accession>
<organism evidence="4 5">
    <name type="scientific">Emiliania huxleyi (strain CCMP1516)</name>
    <dbReference type="NCBI Taxonomy" id="280463"/>
    <lineage>
        <taxon>Eukaryota</taxon>
        <taxon>Haptista</taxon>
        <taxon>Haptophyta</taxon>
        <taxon>Prymnesiophyceae</taxon>
        <taxon>Isochrysidales</taxon>
        <taxon>Noelaerhabdaceae</taxon>
        <taxon>Emiliania</taxon>
    </lineage>
</organism>
<dbReference type="InterPro" id="IPR051128">
    <property type="entry name" value="EgtD_Methyltrsf_superfamily"/>
</dbReference>
<dbReference type="InterPro" id="IPR019257">
    <property type="entry name" value="MeTrfase_dom"/>
</dbReference>
<dbReference type="InterPro" id="IPR029063">
    <property type="entry name" value="SAM-dependent_MTases_sf"/>
</dbReference>
<protein>
    <recommendedName>
        <fullName evidence="3">Histidine-specific methyltransferase SAM-dependent domain-containing protein</fullName>
    </recommendedName>
</protein>
<dbReference type="GO" id="GO:0032259">
    <property type="term" value="P:methylation"/>
    <property type="evidence" value="ECO:0007669"/>
    <property type="project" value="UniProtKB-KW"/>
</dbReference>
<feature type="domain" description="Histidine-specific methyltransferase SAM-dependent" evidence="3">
    <location>
        <begin position="9"/>
        <end position="98"/>
    </location>
</feature>
<evidence type="ECO:0000256" key="2">
    <source>
        <dbReference type="ARBA" id="ARBA00022679"/>
    </source>
</evidence>
<keyword evidence="2" id="KW-0808">Transferase</keyword>
<feature type="domain" description="Histidine-specific methyltransferase SAM-dependent" evidence="3">
    <location>
        <begin position="111"/>
        <end position="220"/>
    </location>
</feature>
<keyword evidence="5" id="KW-1185">Reference proteome</keyword>
<name>A0A0D3KPA0_EMIH1</name>
<dbReference type="HOGENOM" id="CLU_1211732_0_0_1"/>
<dbReference type="Proteomes" id="UP000013827">
    <property type="component" value="Unassembled WGS sequence"/>
</dbReference>
<dbReference type="EnsemblProtists" id="EOD37585">
    <property type="protein sequence ID" value="EOD37585"/>
    <property type="gene ID" value="EMIHUDRAFT_252031"/>
</dbReference>
<dbReference type="PANTHER" id="PTHR43397">
    <property type="entry name" value="ERGOTHIONEINE BIOSYNTHESIS PROTEIN 1"/>
    <property type="match status" value="1"/>
</dbReference>
<reference evidence="4" key="2">
    <citation type="submission" date="2024-10" db="UniProtKB">
        <authorList>
            <consortium name="EnsemblProtists"/>
        </authorList>
    </citation>
    <scope>IDENTIFICATION</scope>
</reference>
<evidence type="ECO:0000259" key="3">
    <source>
        <dbReference type="Pfam" id="PF10017"/>
    </source>
</evidence>
<dbReference type="RefSeq" id="XP_005790014.1">
    <property type="nucleotide sequence ID" value="XM_005789957.1"/>
</dbReference>
<dbReference type="GO" id="GO:0008168">
    <property type="term" value="F:methyltransferase activity"/>
    <property type="evidence" value="ECO:0007669"/>
    <property type="project" value="UniProtKB-KW"/>
</dbReference>
<evidence type="ECO:0000313" key="5">
    <source>
        <dbReference type="Proteomes" id="UP000013827"/>
    </source>
</evidence>
<proteinExistence type="predicted"/>
<keyword evidence="1" id="KW-0489">Methyltransferase</keyword>
<dbReference type="AlphaFoldDB" id="A0A0D3KPA0"/>
<evidence type="ECO:0000256" key="1">
    <source>
        <dbReference type="ARBA" id="ARBA00022603"/>
    </source>
</evidence>
<sequence>MSAFPLLSDRPRVHQSFLYDARGVALYEGILGTPEYYLPAAEEALLQANLDALTAPLSSRLALVELGAGDGGRTRRLAAEPLVYAPADISAESLSLNEAGFRGSEPLAARRAEGWTAAFTLNALSHVNDITGTDFDTADWRHVAEYDAASTSVRTHVEARRAVVLSVPAEGGGRRELRRFAAGERVFVEQSRKFSEEETRRLAEAAGLRLSRSWASDDYLIAELVRGSA</sequence>
<reference evidence="5" key="1">
    <citation type="journal article" date="2013" name="Nature">
        <title>Pan genome of the phytoplankton Emiliania underpins its global distribution.</title>
        <authorList>
            <person name="Read B.A."/>
            <person name="Kegel J."/>
            <person name="Klute M.J."/>
            <person name="Kuo A."/>
            <person name="Lefebvre S.C."/>
            <person name="Maumus F."/>
            <person name="Mayer C."/>
            <person name="Miller J."/>
            <person name="Monier A."/>
            <person name="Salamov A."/>
            <person name="Young J."/>
            <person name="Aguilar M."/>
            <person name="Claverie J.M."/>
            <person name="Frickenhaus S."/>
            <person name="Gonzalez K."/>
            <person name="Herman E.K."/>
            <person name="Lin Y.C."/>
            <person name="Napier J."/>
            <person name="Ogata H."/>
            <person name="Sarno A.F."/>
            <person name="Shmutz J."/>
            <person name="Schroeder D."/>
            <person name="de Vargas C."/>
            <person name="Verret F."/>
            <person name="von Dassow P."/>
            <person name="Valentin K."/>
            <person name="Van de Peer Y."/>
            <person name="Wheeler G."/>
            <person name="Dacks J.B."/>
            <person name="Delwiche C.F."/>
            <person name="Dyhrman S.T."/>
            <person name="Glockner G."/>
            <person name="John U."/>
            <person name="Richards T."/>
            <person name="Worden A.Z."/>
            <person name="Zhang X."/>
            <person name="Grigoriev I.V."/>
            <person name="Allen A.E."/>
            <person name="Bidle K."/>
            <person name="Borodovsky M."/>
            <person name="Bowler C."/>
            <person name="Brownlee C."/>
            <person name="Cock J.M."/>
            <person name="Elias M."/>
            <person name="Gladyshev V.N."/>
            <person name="Groth M."/>
            <person name="Guda C."/>
            <person name="Hadaegh A."/>
            <person name="Iglesias-Rodriguez M.D."/>
            <person name="Jenkins J."/>
            <person name="Jones B.M."/>
            <person name="Lawson T."/>
            <person name="Leese F."/>
            <person name="Lindquist E."/>
            <person name="Lobanov A."/>
            <person name="Lomsadze A."/>
            <person name="Malik S.B."/>
            <person name="Marsh M.E."/>
            <person name="Mackinder L."/>
            <person name="Mock T."/>
            <person name="Mueller-Roeber B."/>
            <person name="Pagarete A."/>
            <person name="Parker M."/>
            <person name="Probert I."/>
            <person name="Quesneville H."/>
            <person name="Raines C."/>
            <person name="Rensing S.A."/>
            <person name="Riano-Pachon D.M."/>
            <person name="Richier S."/>
            <person name="Rokitta S."/>
            <person name="Shiraiwa Y."/>
            <person name="Soanes D.M."/>
            <person name="van der Giezen M."/>
            <person name="Wahlund T.M."/>
            <person name="Williams B."/>
            <person name="Wilson W."/>
            <person name="Wolfe G."/>
            <person name="Wurch L.L."/>
        </authorList>
    </citation>
    <scope>NUCLEOTIDE SEQUENCE</scope>
</reference>